<dbReference type="EMBL" id="DACWHX010000027">
    <property type="protein sequence ID" value="HAU1881568.1"/>
    <property type="molecule type" value="Genomic_DNA"/>
</dbReference>
<sequence>MYFLKRRYRMVWDATTTNAISNAAHALFLLLYLIGACIHYLKKDHTFSLLIVFFFLNLLVLKVLGVYVHYYPSHLHLPPAWIAISLLVIMLNYLLVQSMQMPDLCRVIVVFLSIVFTYLFLTHDGNYTYIALPVILVCLIAAYYSQAKVRIGFVMVVISNLIWIVTRHIANYLTGHEIPIEYRYDNDIYHILLILSTYVIYKGIAEGQWKHPR</sequence>
<feature type="transmembrane region" description="Helical" evidence="1">
    <location>
        <begin position="76"/>
        <end position="96"/>
    </location>
</feature>
<dbReference type="Proteomes" id="UP000866496">
    <property type="component" value="Unassembled WGS sequence"/>
</dbReference>
<organism evidence="2 3">
    <name type="scientific">Legionella pneumophila</name>
    <dbReference type="NCBI Taxonomy" id="446"/>
    <lineage>
        <taxon>Bacteria</taxon>
        <taxon>Pseudomonadati</taxon>
        <taxon>Pseudomonadota</taxon>
        <taxon>Gammaproteobacteria</taxon>
        <taxon>Legionellales</taxon>
        <taxon>Legionellaceae</taxon>
        <taxon>Legionella</taxon>
    </lineage>
</organism>
<feature type="transmembrane region" description="Helical" evidence="1">
    <location>
        <begin position="188"/>
        <end position="205"/>
    </location>
</feature>
<keyword evidence="1" id="KW-0812">Transmembrane</keyword>
<gene>
    <name evidence="2" type="ORF">JBJ86_15100</name>
</gene>
<feature type="transmembrane region" description="Helical" evidence="1">
    <location>
        <begin position="103"/>
        <end position="121"/>
    </location>
</feature>
<proteinExistence type="predicted"/>
<feature type="transmembrane region" description="Helical" evidence="1">
    <location>
        <begin position="127"/>
        <end position="144"/>
    </location>
</feature>
<feature type="transmembrane region" description="Helical" evidence="1">
    <location>
        <begin position="151"/>
        <end position="168"/>
    </location>
</feature>
<keyword evidence="1" id="KW-0472">Membrane</keyword>
<evidence type="ECO:0000256" key="1">
    <source>
        <dbReference type="SAM" id="Phobius"/>
    </source>
</evidence>
<evidence type="ECO:0000313" key="3">
    <source>
        <dbReference type="Proteomes" id="UP000866496"/>
    </source>
</evidence>
<reference evidence="2" key="1">
    <citation type="journal article" date="2018" name="Genome Biol.">
        <title>SKESA: strategic k-mer extension for scrupulous assemblies.</title>
        <authorList>
            <person name="Souvorov A."/>
            <person name="Agarwala R."/>
            <person name="Lipman D.J."/>
        </authorList>
    </citation>
    <scope>NUCLEOTIDE SEQUENCE</scope>
    <source>
        <strain evidence="2">AZ00058701</strain>
    </source>
</reference>
<comment type="caution">
    <text evidence="2">The sequence shown here is derived from an EMBL/GenBank/DDBJ whole genome shotgun (WGS) entry which is preliminary data.</text>
</comment>
<accession>A0AAN5PKI0</accession>
<keyword evidence="1" id="KW-1133">Transmembrane helix</keyword>
<evidence type="ECO:0000313" key="2">
    <source>
        <dbReference type="EMBL" id="HAU1881568.1"/>
    </source>
</evidence>
<feature type="transmembrane region" description="Helical" evidence="1">
    <location>
        <begin position="20"/>
        <end position="41"/>
    </location>
</feature>
<dbReference type="AlphaFoldDB" id="A0AAN5PKI0"/>
<reference evidence="2" key="2">
    <citation type="submission" date="2019-10" db="EMBL/GenBank/DDBJ databases">
        <authorList>
            <consortium name="NCBI Pathogen Detection Project"/>
        </authorList>
    </citation>
    <scope>NUCLEOTIDE SEQUENCE</scope>
    <source>
        <strain evidence="2">AZ00058701</strain>
    </source>
</reference>
<name>A0AAN5PKI0_LEGPN</name>
<protein>
    <submittedName>
        <fullName evidence="2">Uncharacterized protein</fullName>
    </submittedName>
</protein>
<feature type="transmembrane region" description="Helical" evidence="1">
    <location>
        <begin position="48"/>
        <end position="70"/>
    </location>
</feature>